<protein>
    <recommendedName>
        <fullName evidence="8">Bulb-type lectin domain-containing protein</fullName>
    </recommendedName>
</protein>
<dbReference type="PROSITE" id="PS50927">
    <property type="entry name" value="BULB_LECTIN"/>
    <property type="match status" value="1"/>
</dbReference>
<comment type="caution">
    <text evidence="6">The sequence shown here is derived from an EMBL/GenBank/DDBJ whole genome shotgun (WGS) entry which is preliminary data.</text>
</comment>
<keyword evidence="7" id="KW-1185">Reference proteome</keyword>
<dbReference type="CDD" id="cd00028">
    <property type="entry name" value="B_lectin"/>
    <property type="match status" value="1"/>
</dbReference>
<feature type="chain" id="PRO_5043515940" description="Bulb-type lectin domain-containing protein" evidence="3">
    <location>
        <begin position="37"/>
        <end position="555"/>
    </location>
</feature>
<dbReference type="Gene3D" id="2.90.10.30">
    <property type="match status" value="1"/>
</dbReference>
<keyword evidence="1 3" id="KW-0732">Signal</keyword>
<proteinExistence type="predicted"/>
<evidence type="ECO:0000256" key="2">
    <source>
        <dbReference type="ARBA" id="ARBA00023180"/>
    </source>
</evidence>
<evidence type="ECO:0008006" key="8">
    <source>
        <dbReference type="Google" id="ProtNLM"/>
    </source>
</evidence>
<dbReference type="FunFam" id="2.90.10.30:FF:000003">
    <property type="entry name" value="Os04g0303100 protein"/>
    <property type="match status" value="1"/>
</dbReference>
<dbReference type="InterPro" id="IPR036426">
    <property type="entry name" value="Bulb-type_lectin_dom_sf"/>
</dbReference>
<evidence type="ECO:0000313" key="6">
    <source>
        <dbReference type="EMBL" id="CAH1431090.1"/>
    </source>
</evidence>
<evidence type="ECO:0000256" key="1">
    <source>
        <dbReference type="ARBA" id="ARBA00022729"/>
    </source>
</evidence>
<dbReference type="InterPro" id="IPR003609">
    <property type="entry name" value="Pan_app"/>
</dbReference>
<dbReference type="Gene3D" id="1.10.510.10">
    <property type="entry name" value="Transferase(Phosphotransferase) domain 1"/>
    <property type="match status" value="1"/>
</dbReference>
<dbReference type="InterPro" id="IPR051343">
    <property type="entry name" value="G-type_lectin_kinases/EP1-like"/>
</dbReference>
<reference evidence="6 7" key="1">
    <citation type="submission" date="2022-01" db="EMBL/GenBank/DDBJ databases">
        <authorList>
            <person name="Xiong W."/>
            <person name="Schranz E."/>
        </authorList>
    </citation>
    <scope>NUCLEOTIDE SEQUENCE [LARGE SCALE GENOMIC DNA]</scope>
</reference>
<dbReference type="EMBL" id="CAKMRJ010003334">
    <property type="protein sequence ID" value="CAH1431090.1"/>
    <property type="molecule type" value="Genomic_DNA"/>
</dbReference>
<dbReference type="PANTHER" id="PTHR47976:SF30">
    <property type="entry name" value="RECEPTOR-LIKE SERINE_THREONINE-PROTEIN KINASE"/>
    <property type="match status" value="1"/>
</dbReference>
<dbReference type="PANTHER" id="PTHR47976">
    <property type="entry name" value="G-TYPE LECTIN S-RECEPTOR-LIKE SERINE/THREONINE-PROTEIN KINASE SD2-5"/>
    <property type="match status" value="1"/>
</dbReference>
<evidence type="ECO:0000259" key="4">
    <source>
        <dbReference type="PROSITE" id="PS50927"/>
    </source>
</evidence>
<gene>
    <name evidence="6" type="ORF">LVIROSA_LOCUS17820</name>
</gene>
<feature type="domain" description="Bulb-type lectin" evidence="4">
    <location>
        <begin position="47"/>
        <end position="179"/>
    </location>
</feature>
<evidence type="ECO:0000256" key="3">
    <source>
        <dbReference type="SAM" id="SignalP"/>
    </source>
</evidence>
<sequence length="555" mass="61948">MSAPWISSFFFSFFFFFSFNRRQFAIASSSLPPSEGAPVYGIPTTANRSTSWTNDESSLSSISFPDGSMYRAILRDETNSSICGFFCIQGASCTSYLFAILLNRHDPVVIWSANRDYPVRNGAILNLTATNELILYDVDGSKVWTTNTTGKSIAGVKLSDNGNLVLFDGDNSMIWQSFDHPTDCLVQGQKLFQGQKLIPSVSSTNWAAQKDSYSLQVTNKGLFAYVESNPPLVYYRHLVNGTDTDKQTRYVEFFNGNLSFFNFSTEPSRPDSVIPIPQKFPLQYMKLMPNGHLTVFEYDSSVGSVGWMAVADLLTGDLGECFYPLVCGRNGICSGNQECSCPRSSFPGMDSFRAVNDSEPNMGCSQVTPLTCNATQNHTFIEIKNVKYFTYTVDIENVDLGTCTQACLNNCSCKAALFEYGDPSHSNGNCYLPTELFTMTKNFDKSLPEESWHLLRVFERCWEHGTLLSIVDRYSEDMQIHGTEVVETMKVASWCLQTDFRKRPSMSVVIKVLTGVINVESNLDYKFSYTSQQKTTVKHGESSLPLSPSILSGPR</sequence>
<dbReference type="SMART" id="SM00108">
    <property type="entry name" value="B_lectin"/>
    <property type="match status" value="1"/>
</dbReference>
<dbReference type="CDD" id="cd01098">
    <property type="entry name" value="PAN_AP_plant"/>
    <property type="match status" value="1"/>
</dbReference>
<accession>A0AAU9MXH0</accession>
<feature type="signal peptide" evidence="3">
    <location>
        <begin position="1"/>
        <end position="36"/>
    </location>
</feature>
<dbReference type="SMART" id="SM00473">
    <property type="entry name" value="PAN_AP"/>
    <property type="match status" value="1"/>
</dbReference>
<dbReference type="Proteomes" id="UP001157418">
    <property type="component" value="Unassembled WGS sequence"/>
</dbReference>
<dbReference type="Pfam" id="PF08276">
    <property type="entry name" value="PAN_2"/>
    <property type="match status" value="1"/>
</dbReference>
<dbReference type="SUPFAM" id="SSF51110">
    <property type="entry name" value="alpha-D-mannose-specific plant lectins"/>
    <property type="match status" value="1"/>
</dbReference>
<evidence type="ECO:0000259" key="5">
    <source>
        <dbReference type="PROSITE" id="PS50948"/>
    </source>
</evidence>
<keyword evidence="2" id="KW-0325">Glycoprotein</keyword>
<organism evidence="6 7">
    <name type="scientific">Lactuca virosa</name>
    <dbReference type="NCBI Taxonomy" id="75947"/>
    <lineage>
        <taxon>Eukaryota</taxon>
        <taxon>Viridiplantae</taxon>
        <taxon>Streptophyta</taxon>
        <taxon>Embryophyta</taxon>
        <taxon>Tracheophyta</taxon>
        <taxon>Spermatophyta</taxon>
        <taxon>Magnoliopsida</taxon>
        <taxon>eudicotyledons</taxon>
        <taxon>Gunneridae</taxon>
        <taxon>Pentapetalae</taxon>
        <taxon>asterids</taxon>
        <taxon>campanulids</taxon>
        <taxon>Asterales</taxon>
        <taxon>Asteraceae</taxon>
        <taxon>Cichorioideae</taxon>
        <taxon>Cichorieae</taxon>
        <taxon>Lactucinae</taxon>
        <taxon>Lactuca</taxon>
    </lineage>
</organism>
<dbReference type="AlphaFoldDB" id="A0AAU9MXH0"/>
<dbReference type="PROSITE" id="PS50948">
    <property type="entry name" value="PAN"/>
    <property type="match status" value="1"/>
</dbReference>
<dbReference type="InterPro" id="IPR001480">
    <property type="entry name" value="Bulb-type_lectin_dom"/>
</dbReference>
<feature type="domain" description="Apple" evidence="5">
    <location>
        <begin position="372"/>
        <end position="461"/>
    </location>
</feature>
<evidence type="ECO:0000313" key="7">
    <source>
        <dbReference type="Proteomes" id="UP001157418"/>
    </source>
</evidence>
<dbReference type="Pfam" id="PF01453">
    <property type="entry name" value="B_lectin"/>
    <property type="match status" value="1"/>
</dbReference>
<name>A0AAU9MXH0_9ASTR</name>